<evidence type="ECO:0000313" key="4">
    <source>
        <dbReference type="EMBL" id="BBO19524.1"/>
    </source>
</evidence>
<dbReference type="AlphaFoldDB" id="A0A809S8D2"/>
<accession>A0A809S8D2</accession>
<organism evidence="4 5">
    <name type="scientific">Candidatus Desulfobacillus denitrificans</name>
    <dbReference type="NCBI Taxonomy" id="2608985"/>
    <lineage>
        <taxon>Bacteria</taxon>
        <taxon>Pseudomonadati</taxon>
        <taxon>Pseudomonadota</taxon>
        <taxon>Betaproteobacteria</taxon>
        <taxon>Candidatus Desulfobacillus</taxon>
    </lineage>
</organism>
<dbReference type="KEGG" id="ddz:DSYM_02230"/>
<dbReference type="EMBL" id="AP021857">
    <property type="protein sequence ID" value="BBO19524.1"/>
    <property type="molecule type" value="Genomic_DNA"/>
</dbReference>
<dbReference type="InterPro" id="IPR006143">
    <property type="entry name" value="RND_pump_MFP"/>
</dbReference>
<dbReference type="Gene3D" id="1.10.287.470">
    <property type="entry name" value="Helix hairpin bin"/>
    <property type="match status" value="1"/>
</dbReference>
<name>A0A809S8D2_9PROT</name>
<evidence type="ECO:0000259" key="3">
    <source>
        <dbReference type="Pfam" id="PF25954"/>
    </source>
</evidence>
<feature type="chain" id="PRO_5035306750" evidence="2">
    <location>
        <begin position="27"/>
        <end position="344"/>
    </location>
</feature>
<dbReference type="Gene3D" id="2.40.50.100">
    <property type="match status" value="1"/>
</dbReference>
<evidence type="ECO:0000256" key="1">
    <source>
        <dbReference type="ARBA" id="ARBA00009477"/>
    </source>
</evidence>
<dbReference type="NCBIfam" id="TIGR01730">
    <property type="entry name" value="RND_mfp"/>
    <property type="match status" value="1"/>
</dbReference>
<dbReference type="GO" id="GO:1990281">
    <property type="term" value="C:efflux pump complex"/>
    <property type="evidence" value="ECO:0007669"/>
    <property type="project" value="TreeGrafter"/>
</dbReference>
<reference evidence="4" key="1">
    <citation type="journal article" name="DNA Res.">
        <title>The physiological potential of anammox bacteria as revealed by their core genome structure.</title>
        <authorList>
            <person name="Okubo T."/>
            <person name="Toyoda A."/>
            <person name="Fukuhara K."/>
            <person name="Uchiyama I."/>
            <person name="Harigaya Y."/>
            <person name="Kuroiwa M."/>
            <person name="Suzuki T."/>
            <person name="Murakami Y."/>
            <person name="Suwa Y."/>
            <person name="Takami H."/>
        </authorList>
    </citation>
    <scope>NUCLEOTIDE SEQUENCE</scope>
    <source>
        <strain evidence="4">317325-3</strain>
    </source>
</reference>
<dbReference type="Proteomes" id="UP000662914">
    <property type="component" value="Chromosome"/>
</dbReference>
<proteinExistence type="inferred from homology"/>
<evidence type="ECO:0000313" key="5">
    <source>
        <dbReference type="Proteomes" id="UP000662914"/>
    </source>
</evidence>
<dbReference type="Pfam" id="PF25954">
    <property type="entry name" value="Beta-barrel_RND_2"/>
    <property type="match status" value="1"/>
</dbReference>
<feature type="signal peptide" evidence="2">
    <location>
        <begin position="1"/>
        <end position="26"/>
    </location>
</feature>
<dbReference type="PANTHER" id="PTHR30469">
    <property type="entry name" value="MULTIDRUG RESISTANCE PROTEIN MDTA"/>
    <property type="match status" value="1"/>
</dbReference>
<dbReference type="InterPro" id="IPR058792">
    <property type="entry name" value="Beta-barrel_RND_2"/>
</dbReference>
<dbReference type="Gene3D" id="2.40.420.20">
    <property type="match status" value="1"/>
</dbReference>
<dbReference type="PROSITE" id="PS51257">
    <property type="entry name" value="PROKAR_LIPOPROTEIN"/>
    <property type="match status" value="1"/>
</dbReference>
<dbReference type="GO" id="GO:0015562">
    <property type="term" value="F:efflux transmembrane transporter activity"/>
    <property type="evidence" value="ECO:0007669"/>
    <property type="project" value="TreeGrafter"/>
</dbReference>
<gene>
    <name evidence="4" type="ORF">DSYM_02230</name>
</gene>
<protein>
    <submittedName>
        <fullName evidence="4">Efflux RND transporter periplasmic adaptor subunit</fullName>
    </submittedName>
</protein>
<sequence>MKTGNLFAAGLAALLLAGCSKTEAPAQPLRTVRVMKVDGAAVSGSLTFPGEVRARYESRLGFRLGGKLVERRVDVGAVVKRGQVLARLDAQDASLNAAQAEAARALADAEAKRYRDLRAKNFVSQAVLDAKETALKTATAQAGMARNQAGYTTLVADRDGVVTAVEAEAGQVVSAGQTVVRVAEGNEREIAIAVPEGEVERVRAAEGFAIGLNSLPGRSWQGRLRELSPSADPATRTFTARIGVVEADESVRLGMSAGVQAKVSSGDTALRLPLSAFFTRNDQANVWVVDPATQTVSLKKVDTDGVVGNDLRVKAGLQPGMLVVTAGASLLEPGQKVRLPDGAK</sequence>
<comment type="similarity">
    <text evidence="1">Belongs to the membrane fusion protein (MFP) (TC 8.A.1) family.</text>
</comment>
<evidence type="ECO:0000256" key="2">
    <source>
        <dbReference type="SAM" id="SignalP"/>
    </source>
</evidence>
<keyword evidence="2" id="KW-0732">Signal</keyword>
<dbReference type="SUPFAM" id="SSF111369">
    <property type="entry name" value="HlyD-like secretion proteins"/>
    <property type="match status" value="1"/>
</dbReference>
<feature type="domain" description="CusB-like beta-barrel" evidence="3">
    <location>
        <begin position="191"/>
        <end position="262"/>
    </location>
</feature>
<dbReference type="PANTHER" id="PTHR30469:SF15">
    <property type="entry name" value="HLYD FAMILY OF SECRETION PROTEINS"/>
    <property type="match status" value="1"/>
</dbReference>